<protein>
    <submittedName>
        <fullName evidence="1">Uncharacterized protein</fullName>
    </submittedName>
</protein>
<evidence type="ECO:0000313" key="1">
    <source>
        <dbReference type="EMBL" id="DAD70782.1"/>
    </source>
</evidence>
<reference evidence="1" key="1">
    <citation type="journal article" date="2021" name="Proc. Natl. Acad. Sci. U.S.A.">
        <title>A Catalog of Tens of Thousands of Viruses from Human Metagenomes Reveals Hidden Associations with Chronic Diseases.</title>
        <authorList>
            <person name="Tisza M.J."/>
            <person name="Buck C.B."/>
        </authorList>
    </citation>
    <scope>NUCLEOTIDE SEQUENCE</scope>
    <source>
        <strain evidence="1">CtKcB20</strain>
    </source>
</reference>
<proteinExistence type="predicted"/>
<accession>A0A8S5LLF0</accession>
<organism evidence="1">
    <name type="scientific">Siphoviridae sp. ctKcB20</name>
    <dbReference type="NCBI Taxonomy" id="2827568"/>
    <lineage>
        <taxon>Viruses</taxon>
        <taxon>Duplodnaviria</taxon>
        <taxon>Heunggongvirae</taxon>
        <taxon>Uroviricota</taxon>
        <taxon>Caudoviricetes</taxon>
    </lineage>
</organism>
<dbReference type="EMBL" id="BK015870">
    <property type="protein sequence ID" value="DAD70782.1"/>
    <property type="molecule type" value="Genomic_DNA"/>
</dbReference>
<name>A0A8S5LLF0_9CAUD</name>
<sequence>MRFCIVDENNIVTNIIVCENEETAKKLGAVSYYDGAKIGYTYDPYNYYAVAGLTKQVEEQKALLDALTGVTE</sequence>